<dbReference type="PANTHER" id="PTHR33164">
    <property type="entry name" value="TRANSCRIPTIONAL REGULATOR, MARR FAMILY"/>
    <property type="match status" value="1"/>
</dbReference>
<gene>
    <name evidence="2" type="ORF">ABZ510_19775</name>
</gene>
<comment type="caution">
    <text evidence="2">The sequence shown here is derived from an EMBL/GenBank/DDBJ whole genome shotgun (WGS) entry which is preliminary data.</text>
</comment>
<sequence length="137" mass="15236">MDDVERVERAMVAIRRRQTRRALAKEGEPAGQSFEVLDVIEATPDPTVSVVASALAVDQPRASKLVAAAVAEDLVRRVADQADGRRSVLVLTERGREILERSHARRRAAFDTAMAGWTARERGEFARLLDRFVRAMP</sequence>
<dbReference type="PANTHER" id="PTHR33164:SF57">
    <property type="entry name" value="MARR-FAMILY TRANSCRIPTIONAL REGULATOR"/>
    <property type="match status" value="1"/>
</dbReference>
<dbReference type="RefSeq" id="WP_030525121.1">
    <property type="nucleotide sequence ID" value="NZ_JBEXYG010000001.1"/>
</dbReference>
<name>A0ABV2WT68_9NOCA</name>
<dbReference type="Proteomes" id="UP001550628">
    <property type="component" value="Unassembled WGS sequence"/>
</dbReference>
<proteinExistence type="predicted"/>
<dbReference type="SUPFAM" id="SSF46785">
    <property type="entry name" value="Winged helix' DNA-binding domain"/>
    <property type="match status" value="1"/>
</dbReference>
<evidence type="ECO:0000313" key="2">
    <source>
        <dbReference type="EMBL" id="MEU1954090.1"/>
    </source>
</evidence>
<accession>A0ABV2WT68</accession>
<dbReference type="InterPro" id="IPR036388">
    <property type="entry name" value="WH-like_DNA-bd_sf"/>
</dbReference>
<dbReference type="InterPro" id="IPR036390">
    <property type="entry name" value="WH_DNA-bd_sf"/>
</dbReference>
<keyword evidence="3" id="KW-1185">Reference proteome</keyword>
<dbReference type="InterPro" id="IPR000835">
    <property type="entry name" value="HTH_MarR-typ"/>
</dbReference>
<organism evidence="2 3">
    <name type="scientific">Nocardia rhamnosiphila</name>
    <dbReference type="NCBI Taxonomy" id="426716"/>
    <lineage>
        <taxon>Bacteria</taxon>
        <taxon>Bacillati</taxon>
        <taxon>Actinomycetota</taxon>
        <taxon>Actinomycetes</taxon>
        <taxon>Mycobacteriales</taxon>
        <taxon>Nocardiaceae</taxon>
        <taxon>Nocardia</taxon>
    </lineage>
</organism>
<reference evidence="2 3" key="1">
    <citation type="submission" date="2024-06" db="EMBL/GenBank/DDBJ databases">
        <title>The Natural Products Discovery Center: Release of the First 8490 Sequenced Strains for Exploring Actinobacteria Biosynthetic Diversity.</title>
        <authorList>
            <person name="Kalkreuter E."/>
            <person name="Kautsar S.A."/>
            <person name="Yang D."/>
            <person name="Bader C.D."/>
            <person name="Teijaro C.N."/>
            <person name="Fluegel L."/>
            <person name="Davis C.M."/>
            <person name="Simpson J.R."/>
            <person name="Lauterbach L."/>
            <person name="Steele A.D."/>
            <person name="Gui C."/>
            <person name="Meng S."/>
            <person name="Li G."/>
            <person name="Viehrig K."/>
            <person name="Ye F."/>
            <person name="Su P."/>
            <person name="Kiefer A.F."/>
            <person name="Nichols A."/>
            <person name="Cepeda A.J."/>
            <person name="Yan W."/>
            <person name="Fan B."/>
            <person name="Jiang Y."/>
            <person name="Adhikari A."/>
            <person name="Zheng C.-J."/>
            <person name="Schuster L."/>
            <person name="Cowan T.M."/>
            <person name="Smanski M.J."/>
            <person name="Chevrette M.G."/>
            <person name="De Carvalho L.P.S."/>
            <person name="Shen B."/>
        </authorList>
    </citation>
    <scope>NUCLEOTIDE SEQUENCE [LARGE SCALE GENOMIC DNA]</scope>
    <source>
        <strain evidence="2 3">NPDC019708</strain>
    </source>
</reference>
<evidence type="ECO:0000313" key="3">
    <source>
        <dbReference type="Proteomes" id="UP001550628"/>
    </source>
</evidence>
<dbReference type="GeneID" id="96247135"/>
<feature type="domain" description="HTH marR-type" evidence="1">
    <location>
        <begin position="1"/>
        <end position="134"/>
    </location>
</feature>
<dbReference type="PROSITE" id="PS50995">
    <property type="entry name" value="HTH_MARR_2"/>
    <property type="match status" value="1"/>
</dbReference>
<dbReference type="InterPro" id="IPR039422">
    <property type="entry name" value="MarR/SlyA-like"/>
</dbReference>
<dbReference type="Pfam" id="PF12802">
    <property type="entry name" value="MarR_2"/>
    <property type="match status" value="1"/>
</dbReference>
<dbReference type="EMBL" id="JBEYBF010000013">
    <property type="protein sequence ID" value="MEU1954090.1"/>
    <property type="molecule type" value="Genomic_DNA"/>
</dbReference>
<dbReference type="SMART" id="SM00347">
    <property type="entry name" value="HTH_MARR"/>
    <property type="match status" value="1"/>
</dbReference>
<dbReference type="Gene3D" id="1.10.10.10">
    <property type="entry name" value="Winged helix-like DNA-binding domain superfamily/Winged helix DNA-binding domain"/>
    <property type="match status" value="1"/>
</dbReference>
<protein>
    <submittedName>
        <fullName evidence="2">MarR family winged helix-turn-helix transcriptional regulator</fullName>
    </submittedName>
</protein>
<evidence type="ECO:0000259" key="1">
    <source>
        <dbReference type="PROSITE" id="PS50995"/>
    </source>
</evidence>